<organism evidence="1 2">
    <name type="scientific">Fructilactobacillus lindneri DSM 20690 = JCM 11027</name>
    <dbReference type="NCBI Taxonomy" id="1122148"/>
    <lineage>
        <taxon>Bacteria</taxon>
        <taxon>Bacillati</taxon>
        <taxon>Bacillota</taxon>
        <taxon>Bacilli</taxon>
        <taxon>Lactobacillales</taxon>
        <taxon>Lactobacillaceae</taxon>
        <taxon>Fructilactobacillus</taxon>
    </lineage>
</organism>
<dbReference type="PATRIC" id="fig|1122148.6.peg.817"/>
<evidence type="ECO:0000313" key="2">
    <source>
        <dbReference type="Proteomes" id="UP000051565"/>
    </source>
</evidence>
<name>A0A0R2K2H4_9LACO</name>
<keyword evidence="2" id="KW-1185">Reference proteome</keyword>
<dbReference type="STRING" id="53444.AYR59_00315"/>
<dbReference type="OrthoDB" id="8704087at2"/>
<dbReference type="AlphaFoldDB" id="A0A0R2K2H4"/>
<dbReference type="EMBL" id="JQBT01000003">
    <property type="protein sequence ID" value="KRN80730.1"/>
    <property type="molecule type" value="Genomic_DNA"/>
</dbReference>
<dbReference type="RefSeq" id="WP_054646724.1">
    <property type="nucleotide sequence ID" value="NZ_FUXS01000007.1"/>
</dbReference>
<comment type="caution">
    <text evidence="1">The sequence shown here is derived from an EMBL/GenBank/DDBJ whole genome shotgun (WGS) entry which is preliminary data.</text>
</comment>
<proteinExistence type="predicted"/>
<reference evidence="1 2" key="1">
    <citation type="journal article" date="2015" name="Genome Announc.">
        <title>Expanding the biotechnology potential of lactobacilli through comparative genomics of 213 strains and associated genera.</title>
        <authorList>
            <person name="Sun Z."/>
            <person name="Harris H.M."/>
            <person name="McCann A."/>
            <person name="Guo C."/>
            <person name="Argimon S."/>
            <person name="Zhang W."/>
            <person name="Yang X."/>
            <person name="Jeffery I.B."/>
            <person name="Cooney J.C."/>
            <person name="Kagawa T.F."/>
            <person name="Liu W."/>
            <person name="Song Y."/>
            <person name="Salvetti E."/>
            <person name="Wrobel A."/>
            <person name="Rasinkangas P."/>
            <person name="Parkhill J."/>
            <person name="Rea M.C."/>
            <person name="O'Sullivan O."/>
            <person name="Ritari J."/>
            <person name="Douillard F.P."/>
            <person name="Paul Ross R."/>
            <person name="Yang R."/>
            <person name="Briner A.E."/>
            <person name="Felis G.E."/>
            <person name="de Vos W.M."/>
            <person name="Barrangou R."/>
            <person name="Klaenhammer T.R."/>
            <person name="Caufield P.W."/>
            <person name="Cui Y."/>
            <person name="Zhang H."/>
            <person name="O'Toole P.W."/>
        </authorList>
    </citation>
    <scope>NUCLEOTIDE SEQUENCE [LARGE SCALE GENOMIC DNA]</scope>
    <source>
        <strain evidence="1 2">DSM 20690</strain>
    </source>
</reference>
<accession>A0A0R2K2H4</accession>
<evidence type="ECO:0000313" key="1">
    <source>
        <dbReference type="EMBL" id="KRN80730.1"/>
    </source>
</evidence>
<dbReference type="Proteomes" id="UP000051565">
    <property type="component" value="Unassembled WGS sequence"/>
</dbReference>
<protein>
    <submittedName>
        <fullName evidence="1">Uncharacterized protein</fullName>
    </submittedName>
</protein>
<gene>
    <name evidence="1" type="ORF">IV52_GL000794</name>
</gene>
<sequence length="266" mass="30839">MLSNLIYLQISSTDDFCITWGISAGDFVNGISQIPQNVILLDGHIERANSYNAHSKFSTITGRSQVKEYIIGEHKNFNDKWMDYQTKEGLDSLSDGEIADLLYFVHMGMPRYQRNPFSVKLGNEIVYLGGNNGFKRIYFKNLAELDHIVKLSIKRHLRSQRNSKRIFPRPLLIKDLDNEILYDLFHLSSRGLIIPFELAREQHRRFDIPLLIVKKSQGQGKVIWGNETQLRSATDQVGTLTYNTLSNKWSIEFNEQQDERDLNDLR</sequence>